<dbReference type="AlphaFoldDB" id="A0A4Q5JBV4"/>
<dbReference type="Pfam" id="PF12840">
    <property type="entry name" value="HTH_20"/>
    <property type="match status" value="1"/>
</dbReference>
<dbReference type="Gene3D" id="1.10.10.10">
    <property type="entry name" value="Winged helix-like DNA-binding domain superfamily/Winged helix DNA-binding domain"/>
    <property type="match status" value="1"/>
</dbReference>
<dbReference type="InterPro" id="IPR011991">
    <property type="entry name" value="ArsR-like_HTH"/>
</dbReference>
<sequence length="174" mass="19513">MASADLLLHPVRLRIVQCLLGDRSRTTGELRADLPDVAPATLYRHVATLHDAGLLQVVDERRVRGATERTYRLRDPARVVGPAEAASMSVDEHRQAFTAFVAGLLGDFDRYLDSGDVDLARDLVGYRQAALHLSDDEMRQLLDDLVAVVRPLLDNRPSERRTRRMFTTVLMPGR</sequence>
<evidence type="ECO:0000313" key="2">
    <source>
        <dbReference type="EMBL" id="RYU15568.1"/>
    </source>
</evidence>
<dbReference type="Gene3D" id="6.10.140.2180">
    <property type="match status" value="1"/>
</dbReference>
<reference evidence="2 3" key="1">
    <citation type="submission" date="2019-01" db="EMBL/GenBank/DDBJ databases">
        <title>Nocardioides guangzhouensis sp. nov., an actinobacterium isolated from soil.</title>
        <authorList>
            <person name="Fu Y."/>
            <person name="Cai Y."/>
            <person name="Lin Z."/>
            <person name="Chen P."/>
        </authorList>
    </citation>
    <scope>NUCLEOTIDE SEQUENCE [LARGE SCALE GENOMIC DNA]</scope>
    <source>
        <strain evidence="2 3">NBRC 105384</strain>
    </source>
</reference>
<dbReference type="Proteomes" id="UP000291189">
    <property type="component" value="Unassembled WGS sequence"/>
</dbReference>
<dbReference type="EMBL" id="SDPU01000001">
    <property type="protein sequence ID" value="RYU15568.1"/>
    <property type="molecule type" value="Genomic_DNA"/>
</dbReference>
<dbReference type="InterPro" id="IPR036388">
    <property type="entry name" value="WH-like_DNA-bd_sf"/>
</dbReference>
<dbReference type="SUPFAM" id="SSF46785">
    <property type="entry name" value="Winged helix' DNA-binding domain"/>
    <property type="match status" value="1"/>
</dbReference>
<evidence type="ECO:0000313" key="3">
    <source>
        <dbReference type="Proteomes" id="UP000291189"/>
    </source>
</evidence>
<dbReference type="InterPro" id="IPR036390">
    <property type="entry name" value="WH_DNA-bd_sf"/>
</dbReference>
<protein>
    <submittedName>
        <fullName evidence="2">ArsR family transcriptional regulator</fullName>
    </submittedName>
</protein>
<organism evidence="2 3">
    <name type="scientific">Nocardioides iriomotensis</name>
    <dbReference type="NCBI Taxonomy" id="715784"/>
    <lineage>
        <taxon>Bacteria</taxon>
        <taxon>Bacillati</taxon>
        <taxon>Actinomycetota</taxon>
        <taxon>Actinomycetes</taxon>
        <taxon>Propionibacteriales</taxon>
        <taxon>Nocardioidaceae</taxon>
        <taxon>Nocardioides</taxon>
    </lineage>
</organism>
<keyword evidence="3" id="KW-1185">Reference proteome</keyword>
<accession>A0A4Q5JBV4</accession>
<dbReference type="GO" id="GO:0003700">
    <property type="term" value="F:DNA-binding transcription factor activity"/>
    <property type="evidence" value="ECO:0007669"/>
    <property type="project" value="InterPro"/>
</dbReference>
<dbReference type="RefSeq" id="WP_129984851.1">
    <property type="nucleotide sequence ID" value="NZ_SDPU01000001.1"/>
</dbReference>
<dbReference type="SMART" id="SM00418">
    <property type="entry name" value="HTH_ARSR"/>
    <property type="match status" value="1"/>
</dbReference>
<proteinExistence type="predicted"/>
<name>A0A4Q5JBV4_9ACTN</name>
<dbReference type="CDD" id="cd00090">
    <property type="entry name" value="HTH_ARSR"/>
    <property type="match status" value="1"/>
</dbReference>
<dbReference type="OrthoDB" id="5949858at2"/>
<feature type="domain" description="HTH arsR-type" evidence="1">
    <location>
        <begin position="6"/>
        <end position="88"/>
    </location>
</feature>
<comment type="caution">
    <text evidence="2">The sequence shown here is derived from an EMBL/GenBank/DDBJ whole genome shotgun (WGS) entry which is preliminary data.</text>
</comment>
<evidence type="ECO:0000259" key="1">
    <source>
        <dbReference type="SMART" id="SM00418"/>
    </source>
</evidence>
<dbReference type="InterPro" id="IPR001845">
    <property type="entry name" value="HTH_ArsR_DNA-bd_dom"/>
</dbReference>
<gene>
    <name evidence="2" type="ORF">ETU37_00145</name>
</gene>